<organism evidence="4">
    <name type="scientific">marine metagenome</name>
    <dbReference type="NCBI Taxonomy" id="408172"/>
    <lineage>
        <taxon>unclassified sequences</taxon>
        <taxon>metagenomes</taxon>
        <taxon>ecological metagenomes</taxon>
    </lineage>
</organism>
<feature type="domain" description="Hcy-binding" evidence="3">
    <location>
        <begin position="1"/>
        <end position="276"/>
    </location>
</feature>
<dbReference type="InterPro" id="IPR003726">
    <property type="entry name" value="HCY_dom"/>
</dbReference>
<evidence type="ECO:0000256" key="1">
    <source>
        <dbReference type="ARBA" id="ARBA00022603"/>
    </source>
</evidence>
<name>A0A381VZU4_9ZZZZ</name>
<dbReference type="PIRSF" id="PIRSF037505">
    <property type="entry name" value="Betaine_HMT"/>
    <property type="match status" value="1"/>
</dbReference>
<dbReference type="GO" id="GO:0008168">
    <property type="term" value="F:methyltransferase activity"/>
    <property type="evidence" value="ECO:0007669"/>
    <property type="project" value="UniProtKB-KW"/>
</dbReference>
<protein>
    <recommendedName>
        <fullName evidence="3">Hcy-binding domain-containing protein</fullName>
    </recommendedName>
</protein>
<dbReference type="Gene3D" id="3.20.20.330">
    <property type="entry name" value="Homocysteine-binding-like domain"/>
    <property type="match status" value="1"/>
</dbReference>
<accession>A0A381VZU4</accession>
<dbReference type="PANTHER" id="PTHR11103">
    <property type="entry name" value="SLR1189 PROTEIN"/>
    <property type="match status" value="1"/>
</dbReference>
<proteinExistence type="predicted"/>
<keyword evidence="1" id="KW-0489">Methyltransferase</keyword>
<dbReference type="GO" id="GO:0008270">
    <property type="term" value="F:zinc ion binding"/>
    <property type="evidence" value="ECO:0007669"/>
    <property type="project" value="InterPro"/>
</dbReference>
<dbReference type="GO" id="GO:0032259">
    <property type="term" value="P:methylation"/>
    <property type="evidence" value="ECO:0007669"/>
    <property type="project" value="UniProtKB-KW"/>
</dbReference>
<keyword evidence="2" id="KW-0808">Transferase</keyword>
<dbReference type="PANTHER" id="PTHR11103:SF18">
    <property type="entry name" value="SLR1189 PROTEIN"/>
    <property type="match status" value="1"/>
</dbReference>
<dbReference type="AlphaFoldDB" id="A0A381VZU4"/>
<sequence length="286" mass="30142">MGTQLQEAGLESGGCGEAWNLNEPERVVAIQRRYVESGSDCLITNTFGGSRIMLKRHMENPDVIGINKAAVEVARRAFGDREGFVLGDIGPFGGLMEPYGEITRAEVDRAFAEQAGALVEAGADAIIVETQTVLDEAGAAIAAAKAAGAPCVIASMAFDLTHETRELRTMMGTDPDEAAAFLEAAGADVLGLNCGTNIDMASAKAAVKRYRDCSGLPIMAQPNAGQPVLQNLKVIYNQTPDEMASQAADMFLAGVDILGACCGSTPAHIAGLRDRLNHFIERKNKG</sequence>
<dbReference type="GO" id="GO:0009086">
    <property type="term" value="P:methionine biosynthetic process"/>
    <property type="evidence" value="ECO:0007669"/>
    <property type="project" value="InterPro"/>
</dbReference>
<dbReference type="PROSITE" id="PS50970">
    <property type="entry name" value="HCY"/>
    <property type="match status" value="1"/>
</dbReference>
<evidence type="ECO:0000259" key="3">
    <source>
        <dbReference type="PROSITE" id="PS50970"/>
    </source>
</evidence>
<evidence type="ECO:0000313" key="4">
    <source>
        <dbReference type="EMBL" id="SVA45829.1"/>
    </source>
</evidence>
<evidence type="ECO:0000256" key="2">
    <source>
        <dbReference type="ARBA" id="ARBA00022679"/>
    </source>
</evidence>
<dbReference type="InterPro" id="IPR017226">
    <property type="entry name" value="BHMT-like"/>
</dbReference>
<dbReference type="EMBL" id="UINC01010288">
    <property type="protein sequence ID" value="SVA45829.1"/>
    <property type="molecule type" value="Genomic_DNA"/>
</dbReference>
<dbReference type="InterPro" id="IPR036589">
    <property type="entry name" value="HCY_dom_sf"/>
</dbReference>
<gene>
    <name evidence="4" type="ORF">METZ01_LOCUS98683</name>
</gene>
<dbReference type="Pfam" id="PF02574">
    <property type="entry name" value="S-methyl_trans"/>
    <property type="match status" value="1"/>
</dbReference>
<dbReference type="SUPFAM" id="SSF82282">
    <property type="entry name" value="Homocysteine S-methyltransferase"/>
    <property type="match status" value="1"/>
</dbReference>
<reference evidence="4" key="1">
    <citation type="submission" date="2018-05" db="EMBL/GenBank/DDBJ databases">
        <authorList>
            <person name="Lanie J.A."/>
            <person name="Ng W.-L."/>
            <person name="Kazmierczak K.M."/>
            <person name="Andrzejewski T.M."/>
            <person name="Davidsen T.M."/>
            <person name="Wayne K.J."/>
            <person name="Tettelin H."/>
            <person name="Glass J.I."/>
            <person name="Rusch D."/>
            <person name="Podicherti R."/>
            <person name="Tsui H.-C.T."/>
            <person name="Winkler M.E."/>
        </authorList>
    </citation>
    <scope>NUCLEOTIDE SEQUENCE</scope>
</reference>